<dbReference type="RefSeq" id="XP_022839088.1">
    <property type="nucleotide sequence ID" value="XM_022984348.1"/>
</dbReference>
<dbReference type="PANTHER" id="PTHR35292:SF13">
    <property type="entry name" value="OS03G0581800 PROTEIN"/>
    <property type="match status" value="1"/>
</dbReference>
<sequence length="82" mass="8983">MSTALRRAAALAQRARVATTSSTRGTHLAQRRTYAADPNAEPKVPYPWNDPMNPSRWKEEHVVFAVLGGWGVVIFGAKSAFS</sequence>
<dbReference type="PANTHER" id="PTHR35292">
    <property type="entry name" value="EXPRESSED PROTEIN"/>
    <property type="match status" value="1"/>
</dbReference>
<accession>A0A090M613</accession>
<evidence type="ECO:0000313" key="3">
    <source>
        <dbReference type="Proteomes" id="UP000009170"/>
    </source>
</evidence>
<dbReference type="InParanoid" id="A0A090M613"/>
<name>A0A090M613_OSTTA</name>
<dbReference type="OrthoDB" id="537257at2759"/>
<dbReference type="FunCoup" id="A0A090M613">
    <property type="interactions" value="118"/>
</dbReference>
<gene>
    <name evidence="2" type="ORF">OT_ostta05g04160</name>
</gene>
<dbReference type="Proteomes" id="UP000009170">
    <property type="component" value="Unassembled WGS sequence"/>
</dbReference>
<keyword evidence="1" id="KW-0472">Membrane</keyword>
<dbReference type="STRING" id="70448.A0A090M613"/>
<proteinExistence type="predicted"/>
<protein>
    <submittedName>
        <fullName evidence="2">Unnamed product</fullName>
    </submittedName>
</protein>
<evidence type="ECO:0000313" key="2">
    <source>
        <dbReference type="EMBL" id="CEF98112.1"/>
    </source>
</evidence>
<dbReference type="GeneID" id="34945861"/>
<reference evidence="2 3" key="2">
    <citation type="journal article" date="2014" name="BMC Genomics">
        <title>An improved genome of the model marine alga Ostreococcus tauri unfolds by assessing Illumina de novo assemblies.</title>
        <authorList>
            <person name="Blanc-Mathieu R."/>
            <person name="Verhelst B."/>
            <person name="Derelle E."/>
            <person name="Rombauts S."/>
            <person name="Bouget F.Y."/>
            <person name="Carre I."/>
            <person name="Chateau A."/>
            <person name="Eyre-Walker A."/>
            <person name="Grimsley N."/>
            <person name="Moreau H."/>
            <person name="Piegu B."/>
            <person name="Rivals E."/>
            <person name="Schackwitz W."/>
            <person name="Van de Peer Y."/>
            <person name="Piganeau G."/>
        </authorList>
    </citation>
    <scope>NUCLEOTIDE SEQUENCE [LARGE SCALE GENOMIC DNA]</scope>
    <source>
        <strain evidence="3">OTTH 0595 / CCAP 157/2 / RCC745</strain>
    </source>
</reference>
<evidence type="ECO:0000256" key="1">
    <source>
        <dbReference type="SAM" id="Phobius"/>
    </source>
</evidence>
<feature type="transmembrane region" description="Helical" evidence="1">
    <location>
        <begin position="62"/>
        <end position="81"/>
    </location>
</feature>
<keyword evidence="1" id="KW-1133">Transmembrane helix</keyword>
<dbReference type="AlphaFoldDB" id="A0A090M613"/>
<organism evidence="2 3">
    <name type="scientific">Ostreococcus tauri</name>
    <name type="common">Marine green alga</name>
    <dbReference type="NCBI Taxonomy" id="70448"/>
    <lineage>
        <taxon>Eukaryota</taxon>
        <taxon>Viridiplantae</taxon>
        <taxon>Chlorophyta</taxon>
        <taxon>Mamiellophyceae</taxon>
        <taxon>Mamiellales</taxon>
        <taxon>Bathycoccaceae</taxon>
        <taxon>Ostreococcus</taxon>
    </lineage>
</organism>
<dbReference type="EMBL" id="CAID01000005">
    <property type="protein sequence ID" value="CEF98112.1"/>
    <property type="molecule type" value="Genomic_DNA"/>
</dbReference>
<keyword evidence="1" id="KW-0812">Transmembrane</keyword>
<reference evidence="3" key="1">
    <citation type="journal article" date="2006" name="Proc. Natl. Acad. Sci. U.S.A.">
        <title>Genome analysis of the smallest free-living eukaryote Ostreococcus tauri unveils many unique features.</title>
        <authorList>
            <person name="Derelle E."/>
            <person name="Ferraz C."/>
            <person name="Rombauts S."/>
            <person name="Rouze P."/>
            <person name="Worden A.Z."/>
            <person name="Robbens S."/>
            <person name="Partensky F."/>
            <person name="Degroeve S."/>
            <person name="Echeynie S."/>
            <person name="Cooke R."/>
            <person name="Saeys Y."/>
            <person name="Wuyts J."/>
            <person name="Jabbari K."/>
            <person name="Bowler C."/>
            <person name="Panaud O."/>
            <person name="Piegu B."/>
            <person name="Ball S.G."/>
            <person name="Ral J.-P."/>
            <person name="Bouget F.-Y."/>
            <person name="Piganeau G."/>
            <person name="De Baets B."/>
            <person name="Picard A."/>
            <person name="Delseny M."/>
            <person name="Demaille J."/>
            <person name="Van de Peer Y."/>
            <person name="Moreau H."/>
        </authorList>
    </citation>
    <scope>NUCLEOTIDE SEQUENCE [LARGE SCALE GENOMIC DNA]</scope>
    <source>
        <strain evidence="3">OTTH 0595 / CCAP 157/2 / RCC745</strain>
    </source>
</reference>
<dbReference type="KEGG" id="ota:OT_ostta05g04160"/>
<keyword evidence="3" id="KW-1185">Reference proteome</keyword>
<comment type="caution">
    <text evidence="2">The sequence shown here is derived from an EMBL/GenBank/DDBJ whole genome shotgun (WGS) entry which is preliminary data.</text>
</comment>